<proteinExistence type="predicted"/>
<evidence type="ECO:0000256" key="1">
    <source>
        <dbReference type="SAM" id="MobiDB-lite"/>
    </source>
</evidence>
<feature type="compositionally biased region" description="Low complexity" evidence="1">
    <location>
        <begin position="262"/>
        <end position="279"/>
    </location>
</feature>
<organism evidence="2">
    <name type="scientific">Mustela putorius furo</name>
    <name type="common">European domestic ferret</name>
    <name type="synonym">Mustela furo</name>
    <dbReference type="NCBI Taxonomy" id="9669"/>
    <lineage>
        <taxon>Eukaryota</taxon>
        <taxon>Metazoa</taxon>
        <taxon>Chordata</taxon>
        <taxon>Craniata</taxon>
        <taxon>Vertebrata</taxon>
        <taxon>Euteleostomi</taxon>
        <taxon>Mammalia</taxon>
        <taxon>Eutheria</taxon>
        <taxon>Laurasiatheria</taxon>
        <taxon>Carnivora</taxon>
        <taxon>Caniformia</taxon>
        <taxon>Musteloidea</taxon>
        <taxon>Mustelidae</taxon>
        <taxon>Mustelinae</taxon>
        <taxon>Mustela</taxon>
    </lineage>
</organism>
<protein>
    <submittedName>
        <fullName evidence="2">Uncharacterized protein</fullName>
    </submittedName>
</protein>
<evidence type="ECO:0000313" key="2">
    <source>
        <dbReference type="Ensembl" id="ENSMPUP00000019190.1"/>
    </source>
</evidence>
<feature type="compositionally biased region" description="Gly residues" evidence="1">
    <location>
        <begin position="90"/>
        <end position="102"/>
    </location>
</feature>
<accession>M3Z6H7</accession>
<sequence length="326" mass="33318">LAERFAAAKGLLTPGYERCPRRGPQQTGARGIRETPACLARLLGHEAKTTRSKRGSRGQSIPWVASWQRARRPAGGASLPGLAQAAVGRGAPGEVGSAGGGLRTSRSLRLERPGASSGIDRGLAGGTGAGVGREAAGSLCWPPPRRSTAASRCLEPPAASGAESERKSRAAGAPCLEPGSPQPAAPLLLSESSSPPLFHPLAGLAGLGLGQRLSGRRPQSPQHGGRSRRLGLGLGSGLGSGSSGRRLPRAHVPEPRRPRSGPPGRTEGARASRGWGWRGEPAHPRSRGGEAAERLPRAQGSSSAAPGRLVCKAPPAPSSLCRTERA</sequence>
<name>M3Z6H7_MUSPF</name>
<dbReference type="HOGENOM" id="CLU_852490_0_0_1"/>
<feature type="region of interest" description="Disordered" evidence="1">
    <location>
        <begin position="210"/>
        <end position="326"/>
    </location>
</feature>
<reference evidence="2" key="1">
    <citation type="submission" date="2024-06" db="UniProtKB">
        <authorList>
            <consortium name="Ensembl"/>
        </authorList>
    </citation>
    <scope>IDENTIFICATION</scope>
</reference>
<dbReference type="InParanoid" id="M3Z6H7"/>
<dbReference type="AlphaFoldDB" id="M3Z6H7"/>
<feature type="region of interest" description="Disordered" evidence="1">
    <location>
        <begin position="90"/>
        <end position="192"/>
    </location>
</feature>
<feature type="compositionally biased region" description="Basic and acidic residues" evidence="1">
    <location>
        <begin position="280"/>
        <end position="296"/>
    </location>
</feature>
<feature type="compositionally biased region" description="Gly residues" evidence="1">
    <location>
        <begin position="232"/>
        <end position="242"/>
    </location>
</feature>
<dbReference type="EMBL" id="AEYP01000829">
    <property type="status" value="NOT_ANNOTATED_CDS"/>
    <property type="molecule type" value="Genomic_DNA"/>
</dbReference>
<dbReference type="Ensembl" id="ENSMPUT00000019469.1">
    <property type="protein sequence ID" value="ENSMPUP00000019190.1"/>
    <property type="gene ID" value="ENSMPUG00000019317.1"/>
</dbReference>